<feature type="binding site" evidence="6">
    <location>
        <position position="180"/>
    </location>
    <ligand>
        <name>Zn(2+)</name>
        <dbReference type="ChEBI" id="CHEBI:29105"/>
        <label>2</label>
    </ligand>
</feature>
<dbReference type="Pfam" id="PF12890">
    <property type="entry name" value="DHOase"/>
    <property type="match status" value="1"/>
</dbReference>
<dbReference type="EC" id="3.5.2.3" evidence="6"/>
<dbReference type="SUPFAM" id="SSF51556">
    <property type="entry name" value="Metallo-dependent hydrolases"/>
    <property type="match status" value="1"/>
</dbReference>
<gene>
    <name evidence="6" type="primary">pyrC</name>
    <name evidence="8" type="ORF">NZD86_14570</name>
</gene>
<dbReference type="Gene3D" id="3.20.20.140">
    <property type="entry name" value="Metal-dependent hydrolases"/>
    <property type="match status" value="1"/>
</dbReference>
<feature type="binding site" evidence="6">
    <location>
        <position position="153"/>
    </location>
    <ligand>
        <name>Zn(2+)</name>
        <dbReference type="ChEBI" id="CHEBI:29105"/>
        <label>1</label>
    </ligand>
</feature>
<feature type="binding site" evidence="6">
    <location>
        <position position="305"/>
    </location>
    <ligand>
        <name>Zn(2+)</name>
        <dbReference type="ChEBI" id="CHEBI:29105"/>
        <label>1</label>
    </ligand>
</feature>
<reference evidence="8" key="1">
    <citation type="submission" date="2022-08" db="EMBL/GenBank/DDBJ databases">
        <title>Alicyclobacillus dauci DSM2870, complete genome.</title>
        <authorList>
            <person name="Wang Q."/>
            <person name="Cai R."/>
            <person name="Wang Z."/>
        </authorList>
    </citation>
    <scope>NUCLEOTIDE SEQUENCE</scope>
    <source>
        <strain evidence="8">DSM 28700</strain>
    </source>
</reference>
<dbReference type="InterPro" id="IPR011059">
    <property type="entry name" value="Metal-dep_hydrolase_composite"/>
</dbReference>
<feature type="binding site" evidence="6">
    <location>
        <position position="153"/>
    </location>
    <ligand>
        <name>Zn(2+)</name>
        <dbReference type="ChEBI" id="CHEBI:29105"/>
        <label>2</label>
    </ligand>
</feature>
<feature type="binding site" evidence="6">
    <location>
        <begin position="63"/>
        <end position="65"/>
    </location>
    <ligand>
        <name>substrate</name>
    </ligand>
</feature>
<dbReference type="InterPro" id="IPR032466">
    <property type="entry name" value="Metal_Hydrolase"/>
</dbReference>
<keyword evidence="3 6" id="KW-0479">Metal-binding</keyword>
<keyword evidence="9" id="KW-1185">Reference proteome</keyword>
<evidence type="ECO:0000259" key="7">
    <source>
        <dbReference type="Pfam" id="PF12890"/>
    </source>
</evidence>
<evidence type="ECO:0000313" key="8">
    <source>
        <dbReference type="EMBL" id="WAH35511.1"/>
    </source>
</evidence>
<sequence length="430" mass="46554">MRIRIDGGRLLHSQTGELYGASVCYDDVTGKITAIGDETIPADKVETLQGELILPGFIDMHVHLRDPGFTAKETLTSGLQSAAAGGFTHVACMPNTNPPTDAAEIVRDITTRGRDVGKTSVHPIACITVSQKGEALTDFAQLKEAGAIALSDDGKGVQHGRRMLDAMTRAKELDMPIVIHSEDETLSGNGVLHPEAAKRIGVPGLLEESEAAMIARDILLAERTGVHLHVCHVSTEQSVALIRWAKARGVHITAEVTPHHLLLTEALITEDDAVWKVNPPLQGERDRMACLEGFLDGTLDMIATDHAPHTVDEKSRGILRAPFGMVGSEVAFPLLYTYLVLPGIVPLSRLVEAMTRVPATHFGIDGGAMHVGGTADFAIVDLTKEKEIDPDRFYTRGRNTPFAGWRATGWTARTIHLGREIFIAGEERFI</sequence>
<dbReference type="HAMAP" id="MF_00220_B">
    <property type="entry name" value="PyrC_classI_B"/>
    <property type="match status" value="1"/>
</dbReference>
<dbReference type="PROSITE" id="PS00483">
    <property type="entry name" value="DIHYDROOROTASE_2"/>
    <property type="match status" value="1"/>
</dbReference>
<proteinExistence type="inferred from homology"/>
<dbReference type="InterPro" id="IPR024403">
    <property type="entry name" value="DHOase_cat"/>
</dbReference>
<dbReference type="InterPro" id="IPR050138">
    <property type="entry name" value="DHOase/Allantoinase_Hydrolase"/>
</dbReference>
<dbReference type="RefSeq" id="WP_268042794.1">
    <property type="nucleotide sequence ID" value="NZ_CP104064.1"/>
</dbReference>
<dbReference type="PANTHER" id="PTHR43668:SF2">
    <property type="entry name" value="ALLANTOINASE"/>
    <property type="match status" value="1"/>
</dbReference>
<evidence type="ECO:0000313" key="9">
    <source>
        <dbReference type="Proteomes" id="UP001164803"/>
    </source>
</evidence>
<feature type="binding site" evidence="6">
    <location>
        <position position="309"/>
    </location>
    <ligand>
        <name>substrate</name>
    </ligand>
</feature>
<dbReference type="SUPFAM" id="SSF51338">
    <property type="entry name" value="Composite domain of metallo-dependent hydrolases"/>
    <property type="match status" value="1"/>
</dbReference>
<feature type="active site" evidence="6">
    <location>
        <position position="305"/>
    </location>
</feature>
<dbReference type="Gene3D" id="2.30.40.10">
    <property type="entry name" value="Urease, subunit C, domain 1"/>
    <property type="match status" value="1"/>
</dbReference>
<feature type="binding site" evidence="6">
    <location>
        <position position="63"/>
    </location>
    <ligand>
        <name>Zn(2+)</name>
        <dbReference type="ChEBI" id="CHEBI:29105"/>
        <label>1</label>
    </ligand>
</feature>
<dbReference type="NCBIfam" id="TIGR00857">
    <property type="entry name" value="pyrC_multi"/>
    <property type="match status" value="1"/>
</dbReference>
<evidence type="ECO:0000256" key="3">
    <source>
        <dbReference type="ARBA" id="ARBA00022723"/>
    </source>
</evidence>
<comment type="catalytic activity">
    <reaction evidence="6">
        <text>(S)-dihydroorotate + H2O = N-carbamoyl-L-aspartate + H(+)</text>
        <dbReference type="Rhea" id="RHEA:24296"/>
        <dbReference type="ChEBI" id="CHEBI:15377"/>
        <dbReference type="ChEBI" id="CHEBI:15378"/>
        <dbReference type="ChEBI" id="CHEBI:30864"/>
        <dbReference type="ChEBI" id="CHEBI:32814"/>
        <dbReference type="EC" id="3.5.2.3"/>
    </reaction>
</comment>
<dbReference type="PANTHER" id="PTHR43668">
    <property type="entry name" value="ALLANTOINASE"/>
    <property type="match status" value="1"/>
</dbReference>
<evidence type="ECO:0000256" key="1">
    <source>
        <dbReference type="ARBA" id="ARBA00002368"/>
    </source>
</evidence>
<dbReference type="CDD" id="cd01317">
    <property type="entry name" value="DHOase_IIa"/>
    <property type="match status" value="1"/>
</dbReference>
<feature type="binding site" evidence="6">
    <location>
        <position position="278"/>
    </location>
    <ligand>
        <name>substrate</name>
    </ligand>
</feature>
<dbReference type="Proteomes" id="UP001164803">
    <property type="component" value="Chromosome"/>
</dbReference>
<comment type="cofactor">
    <cofactor evidence="6">
        <name>Zn(2+)</name>
        <dbReference type="ChEBI" id="CHEBI:29105"/>
    </cofactor>
    <text evidence="6">Binds 2 Zn(2+) ions per subunit.</text>
</comment>
<comment type="pathway">
    <text evidence="6">Pyrimidine metabolism; UMP biosynthesis via de novo pathway; (S)-dihydroorotate from bicarbonate: step 3/3.</text>
</comment>
<keyword evidence="4 6" id="KW-0378">Hydrolase</keyword>
<evidence type="ECO:0000256" key="4">
    <source>
        <dbReference type="ARBA" id="ARBA00022801"/>
    </source>
</evidence>
<evidence type="ECO:0000256" key="5">
    <source>
        <dbReference type="ARBA" id="ARBA00022975"/>
    </source>
</evidence>
<protein>
    <recommendedName>
        <fullName evidence="6">Dihydroorotase</fullName>
        <shortName evidence="6">DHOase</shortName>
        <ecNumber evidence="6">3.5.2.3</ecNumber>
    </recommendedName>
</protein>
<keyword evidence="6" id="KW-0862">Zinc</keyword>
<feature type="domain" description="Dihydroorotase catalytic" evidence="7">
    <location>
        <begin position="50"/>
        <end position="237"/>
    </location>
</feature>
<comment type="similarity">
    <text evidence="2 6">Belongs to the metallo-dependent hydrolases superfamily. DHOase family. Class I DHOase subfamily.</text>
</comment>
<feature type="binding site" evidence="6">
    <location>
        <position position="232"/>
    </location>
    <ligand>
        <name>Zn(2+)</name>
        <dbReference type="ChEBI" id="CHEBI:29105"/>
        <label>2</label>
    </ligand>
</feature>
<accession>A0ABY6YZG4</accession>
<dbReference type="InterPro" id="IPR004722">
    <property type="entry name" value="DHOase"/>
</dbReference>
<feature type="binding site" evidence="6">
    <location>
        <position position="95"/>
    </location>
    <ligand>
        <name>substrate</name>
    </ligand>
</feature>
<dbReference type="EMBL" id="CP104064">
    <property type="protein sequence ID" value="WAH35511.1"/>
    <property type="molecule type" value="Genomic_DNA"/>
</dbReference>
<dbReference type="InterPro" id="IPR002195">
    <property type="entry name" value="Dihydroorotase_CS"/>
</dbReference>
<comment type="function">
    <text evidence="1 6">Catalyzes the reversible cyclization of carbamoyl aspartate to dihydroorotate.</text>
</comment>
<organism evidence="8 9">
    <name type="scientific">Alicyclobacillus dauci</name>
    <dbReference type="NCBI Taxonomy" id="1475485"/>
    <lineage>
        <taxon>Bacteria</taxon>
        <taxon>Bacillati</taxon>
        <taxon>Bacillota</taxon>
        <taxon>Bacilli</taxon>
        <taxon>Bacillales</taxon>
        <taxon>Alicyclobacillaceae</taxon>
        <taxon>Alicyclobacillus</taxon>
    </lineage>
</organism>
<dbReference type="PROSITE" id="PS00482">
    <property type="entry name" value="DIHYDROOROTASE_1"/>
    <property type="match status" value="1"/>
</dbReference>
<name>A0ABY6YZG4_9BACL</name>
<keyword evidence="5 6" id="KW-0665">Pyrimidine biosynthesis</keyword>
<evidence type="ECO:0000256" key="2">
    <source>
        <dbReference type="ARBA" id="ARBA00010286"/>
    </source>
</evidence>
<feature type="binding site" evidence="6">
    <location>
        <position position="61"/>
    </location>
    <ligand>
        <name>Zn(2+)</name>
        <dbReference type="ChEBI" id="CHEBI:29105"/>
        <label>1</label>
    </ligand>
</feature>
<feature type="binding site" evidence="6">
    <location>
        <begin position="323"/>
        <end position="324"/>
    </location>
    <ligand>
        <name>substrate</name>
    </ligand>
</feature>
<evidence type="ECO:0000256" key="6">
    <source>
        <dbReference type="HAMAP-Rule" id="MF_00220"/>
    </source>
</evidence>